<keyword evidence="7" id="KW-1185">Reference proteome</keyword>
<comment type="subcellular location">
    <subcellularLocation>
        <location evidence="1">Host cell</location>
    </subcellularLocation>
    <subcellularLocation>
        <location evidence="2">Secreted</location>
    </subcellularLocation>
</comment>
<protein>
    <recommendedName>
        <fullName evidence="5">Crinkler effector protein N-terminal domain-containing protein</fullName>
    </recommendedName>
</protein>
<evidence type="ECO:0000256" key="1">
    <source>
        <dbReference type="ARBA" id="ARBA00004340"/>
    </source>
</evidence>
<name>A0A139A2I4_GONPJ</name>
<dbReference type="GO" id="GO:0005576">
    <property type="term" value="C:extracellular region"/>
    <property type="evidence" value="ECO:0007669"/>
    <property type="project" value="UniProtKB-SubCell"/>
</dbReference>
<evidence type="ECO:0000256" key="3">
    <source>
        <dbReference type="ARBA" id="ARBA00022525"/>
    </source>
</evidence>
<evidence type="ECO:0000313" key="6">
    <source>
        <dbReference type="EMBL" id="KXS10961.1"/>
    </source>
</evidence>
<keyword evidence="3" id="KW-0964">Secreted</keyword>
<sequence length="109" mass="12016">MAASTITLACLLLGENVPFEASIDPSSSVNTLKKVIKAELTPKLSEIAANDLKLWKVDVPYAARASITEDTLKEEGVMEPLKKISFYFPDQGSEEHIRVVVRRPQEEAS</sequence>
<proteinExistence type="predicted"/>
<feature type="chain" id="PRO_5007295921" description="Crinkler effector protein N-terminal domain-containing protein" evidence="4">
    <location>
        <begin position="22"/>
        <end position="109"/>
    </location>
</feature>
<gene>
    <name evidence="6" type="ORF">M427DRAFT_36429</name>
</gene>
<dbReference type="Pfam" id="PF20147">
    <property type="entry name" value="Crinkler"/>
    <property type="match status" value="1"/>
</dbReference>
<evidence type="ECO:0000313" key="7">
    <source>
        <dbReference type="Proteomes" id="UP000070544"/>
    </source>
</evidence>
<accession>A0A139A2I4</accession>
<feature type="signal peptide" evidence="4">
    <location>
        <begin position="1"/>
        <end position="21"/>
    </location>
</feature>
<dbReference type="AlphaFoldDB" id="A0A139A2I4"/>
<evidence type="ECO:0000256" key="2">
    <source>
        <dbReference type="ARBA" id="ARBA00004613"/>
    </source>
</evidence>
<organism evidence="6 7">
    <name type="scientific">Gonapodya prolifera (strain JEL478)</name>
    <name type="common">Monoblepharis prolifera</name>
    <dbReference type="NCBI Taxonomy" id="1344416"/>
    <lineage>
        <taxon>Eukaryota</taxon>
        <taxon>Fungi</taxon>
        <taxon>Fungi incertae sedis</taxon>
        <taxon>Chytridiomycota</taxon>
        <taxon>Chytridiomycota incertae sedis</taxon>
        <taxon>Monoblepharidomycetes</taxon>
        <taxon>Monoblepharidales</taxon>
        <taxon>Gonapodyaceae</taxon>
        <taxon>Gonapodya</taxon>
    </lineage>
</organism>
<dbReference type="GO" id="GO:0043657">
    <property type="term" value="C:host cell"/>
    <property type="evidence" value="ECO:0007669"/>
    <property type="project" value="UniProtKB-SubCell"/>
</dbReference>
<dbReference type="Proteomes" id="UP000070544">
    <property type="component" value="Unassembled WGS sequence"/>
</dbReference>
<evidence type="ECO:0000256" key="4">
    <source>
        <dbReference type="SAM" id="SignalP"/>
    </source>
</evidence>
<dbReference type="InterPro" id="IPR045379">
    <property type="entry name" value="Crinkler_N"/>
</dbReference>
<evidence type="ECO:0000259" key="5">
    <source>
        <dbReference type="Pfam" id="PF20147"/>
    </source>
</evidence>
<keyword evidence="4" id="KW-0732">Signal</keyword>
<reference evidence="6 7" key="1">
    <citation type="journal article" date="2015" name="Genome Biol. Evol.">
        <title>Phylogenomic analyses indicate that early fungi evolved digesting cell walls of algal ancestors of land plants.</title>
        <authorList>
            <person name="Chang Y."/>
            <person name="Wang S."/>
            <person name="Sekimoto S."/>
            <person name="Aerts A.L."/>
            <person name="Choi C."/>
            <person name="Clum A."/>
            <person name="LaButti K.M."/>
            <person name="Lindquist E.A."/>
            <person name="Yee Ngan C."/>
            <person name="Ohm R.A."/>
            <person name="Salamov A.A."/>
            <person name="Grigoriev I.V."/>
            <person name="Spatafora J.W."/>
            <person name="Berbee M.L."/>
        </authorList>
    </citation>
    <scope>NUCLEOTIDE SEQUENCE [LARGE SCALE GENOMIC DNA]</scope>
    <source>
        <strain evidence="6 7">JEL478</strain>
    </source>
</reference>
<dbReference type="EMBL" id="KQ965811">
    <property type="protein sequence ID" value="KXS10961.1"/>
    <property type="molecule type" value="Genomic_DNA"/>
</dbReference>
<feature type="domain" description="Crinkler effector protein N-terminal" evidence="5">
    <location>
        <begin position="6"/>
        <end position="102"/>
    </location>
</feature>
<dbReference type="OrthoDB" id="2673191at2759"/>